<dbReference type="Gene3D" id="3.40.1360.10">
    <property type="match status" value="1"/>
</dbReference>
<dbReference type="AlphaFoldDB" id="A0A1Z4N446"/>
<feature type="domain" description="Virulence-associated protein E-like" evidence="2">
    <location>
        <begin position="335"/>
        <end position="544"/>
    </location>
</feature>
<reference evidence="4 5" key="1">
    <citation type="submission" date="2017-06" db="EMBL/GenBank/DDBJ databases">
        <title>Genome sequencing of cyanobaciteial culture collection at National Institute for Environmental Studies (NIES).</title>
        <authorList>
            <person name="Hirose Y."/>
            <person name="Shimura Y."/>
            <person name="Fujisawa T."/>
            <person name="Nakamura Y."/>
            <person name="Kawachi M."/>
        </authorList>
    </citation>
    <scope>NUCLEOTIDE SEQUENCE [LARGE SCALE GENOMIC DNA]</scope>
    <source>
        <strain evidence="4 5">NIES-37</strain>
    </source>
</reference>
<dbReference type="SUPFAM" id="SSF56731">
    <property type="entry name" value="DNA primase core"/>
    <property type="match status" value="1"/>
</dbReference>
<dbReference type="Proteomes" id="UP000218785">
    <property type="component" value="Chromosome"/>
</dbReference>
<evidence type="ECO:0000313" key="4">
    <source>
        <dbReference type="EMBL" id="BAZ00523.1"/>
    </source>
</evidence>
<dbReference type="InterPro" id="IPR007936">
    <property type="entry name" value="VapE-like_dom"/>
</dbReference>
<evidence type="ECO:0000313" key="5">
    <source>
        <dbReference type="Proteomes" id="UP000218785"/>
    </source>
</evidence>
<dbReference type="InterPro" id="IPR024385">
    <property type="entry name" value="DUF3854"/>
</dbReference>
<dbReference type="EMBL" id="AP018248">
    <property type="protein sequence ID" value="BAZ00523.1"/>
    <property type="molecule type" value="Genomic_DNA"/>
</dbReference>
<feature type="compositionally biased region" description="Polar residues" evidence="1">
    <location>
        <begin position="72"/>
        <end position="86"/>
    </location>
</feature>
<dbReference type="PANTHER" id="PTHR34985:SF1">
    <property type="entry name" value="SLR0554 PROTEIN"/>
    <property type="match status" value="1"/>
</dbReference>
<accession>A0A1Z4N446</accession>
<keyword evidence="5" id="KW-1185">Reference proteome</keyword>
<protein>
    <submittedName>
        <fullName evidence="4">Virulence-associated E family protein</fullName>
    </submittedName>
</protein>
<evidence type="ECO:0000256" key="1">
    <source>
        <dbReference type="SAM" id="MobiDB-lite"/>
    </source>
</evidence>
<feature type="domain" description="DUF3854" evidence="3">
    <location>
        <begin position="106"/>
        <end position="216"/>
    </location>
</feature>
<dbReference type="KEGG" id="ttq:NIES37_45180"/>
<dbReference type="RefSeq" id="WP_096579464.1">
    <property type="nucleotide sequence ID" value="NZ_CAWNJS010000001.1"/>
</dbReference>
<dbReference type="Pfam" id="PF12965">
    <property type="entry name" value="DUF3854"/>
    <property type="match status" value="1"/>
</dbReference>
<evidence type="ECO:0000259" key="3">
    <source>
        <dbReference type="Pfam" id="PF12965"/>
    </source>
</evidence>
<evidence type="ECO:0000259" key="2">
    <source>
        <dbReference type="Pfam" id="PF05272"/>
    </source>
</evidence>
<gene>
    <name evidence="4" type="ORF">NIES37_45180</name>
</gene>
<dbReference type="Pfam" id="PF05272">
    <property type="entry name" value="VapE-like_dom"/>
    <property type="match status" value="1"/>
</dbReference>
<organism evidence="4 5">
    <name type="scientific">Tolypothrix tenuis PCC 7101</name>
    <dbReference type="NCBI Taxonomy" id="231146"/>
    <lineage>
        <taxon>Bacteria</taxon>
        <taxon>Bacillati</taxon>
        <taxon>Cyanobacteriota</taxon>
        <taxon>Cyanophyceae</taxon>
        <taxon>Nostocales</taxon>
        <taxon>Tolypothrichaceae</taxon>
        <taxon>Tolypothrix</taxon>
    </lineage>
</organism>
<feature type="region of interest" description="Disordered" evidence="1">
    <location>
        <begin position="47"/>
        <end position="92"/>
    </location>
</feature>
<proteinExistence type="predicted"/>
<dbReference type="PANTHER" id="PTHR34985">
    <property type="entry name" value="SLR0554 PROTEIN"/>
    <property type="match status" value="1"/>
</dbReference>
<name>A0A1Z4N446_9CYAN</name>
<sequence length="790" mass="89043">MATITDLFGRVQGYDADVTQLANDRDIPASWIEANCQRVERWDGKPTKGWLIGKHPRSQQFRPDEPRVGKNGKTNKYLSPTGSTPGLFTPSVPPSEVSPYGHAYRVLTEGHFKAIKAASEGLPVESVAGVWMGRTKDSDGKKVLIDDIRSQIKYGIKDFIIAFDADAATNKDVIKASIELASLIIEAGATCKIATGQWTVDEGKGMDDFISKNGVEEMRARLEKALTLPEFIERFGDGKKTSNKGKHATAIDEIASFYGDRIRLNLVSQSIERDSIPYDADNAFYDISSDMGLDLADTFAFKAVSIVAERNAYSPVVEYLESLKSVHPDVFRMTKDDTKSRVVTLIKNILSLHDELAATLMMRTLISAVARAKDPGCKVDTMCVLYGAQGFNKSTYWRILTGEEWFGTSLSGVRDDKEVRKMHSKWIHEFAELARIFTRTDQESFKTYLDTQVDDVDVKYKRQIASLKRRSILVASTNRQDILRDSTGDRRYWVIAIHQRIDPHKVRQYRSELWALANHLYALDEQWWLTDDEQARSSANNEAFKPMDVLSDGVRDYCWLQGDECFRPSVTSVEVWQAIYPNESKSPDRKDLYPINEALTAIGYFCGKPERWNGKTQRVWRQKAVTGLLHPCYEAVTPAMHSVEPICNNSEADKTFSGNSGDDVADGNDNSLESFVEDKLLQNDLKPITDERYSLVTAPVTARNSLEVVTKTPPTIPYNGYEWEIFTPEVGDKVEILTPKHNYKRGDVDTITRVQGENIYFSVDTRTLAGRKGVKEVAFCKMDVRLVSPR</sequence>